<evidence type="ECO:0000313" key="3">
    <source>
        <dbReference type="Proteomes" id="UP000284706"/>
    </source>
</evidence>
<name>A0A409Y0N8_9AGAR</name>
<dbReference type="InParanoid" id="A0A409Y0N8"/>
<feature type="region of interest" description="Disordered" evidence="1">
    <location>
        <begin position="1"/>
        <end position="42"/>
    </location>
</feature>
<feature type="compositionally biased region" description="Polar residues" evidence="1">
    <location>
        <begin position="20"/>
        <end position="30"/>
    </location>
</feature>
<keyword evidence="3" id="KW-1185">Reference proteome</keyword>
<dbReference type="AlphaFoldDB" id="A0A409Y0N8"/>
<evidence type="ECO:0000313" key="2">
    <source>
        <dbReference type="EMBL" id="PPQ96569.1"/>
    </source>
</evidence>
<dbReference type="EMBL" id="NHYE01001353">
    <property type="protein sequence ID" value="PPQ96569.1"/>
    <property type="molecule type" value="Genomic_DNA"/>
</dbReference>
<proteinExistence type="predicted"/>
<sequence length="69" mass="7248">MPPLSGGSGCSSSPIPQEYASPQNMGNNYLSKPPVREPSPATGFMNVAHASIGIPPLRCLLLRMPSLKV</sequence>
<comment type="caution">
    <text evidence="2">The sequence shown here is derived from an EMBL/GenBank/DDBJ whole genome shotgun (WGS) entry which is preliminary data.</text>
</comment>
<reference evidence="2 3" key="1">
    <citation type="journal article" date="2018" name="Evol. Lett.">
        <title>Horizontal gene cluster transfer increased hallucinogenic mushroom diversity.</title>
        <authorList>
            <person name="Reynolds H.T."/>
            <person name="Vijayakumar V."/>
            <person name="Gluck-Thaler E."/>
            <person name="Korotkin H.B."/>
            <person name="Matheny P.B."/>
            <person name="Slot J.C."/>
        </authorList>
    </citation>
    <scope>NUCLEOTIDE SEQUENCE [LARGE SCALE GENOMIC DNA]</scope>
    <source>
        <strain evidence="2 3">SRW20</strain>
    </source>
</reference>
<accession>A0A409Y0N8</accession>
<gene>
    <name evidence="2" type="ORF">CVT26_006298</name>
</gene>
<evidence type="ECO:0000256" key="1">
    <source>
        <dbReference type="SAM" id="MobiDB-lite"/>
    </source>
</evidence>
<organism evidence="2 3">
    <name type="scientific">Gymnopilus dilepis</name>
    <dbReference type="NCBI Taxonomy" id="231916"/>
    <lineage>
        <taxon>Eukaryota</taxon>
        <taxon>Fungi</taxon>
        <taxon>Dikarya</taxon>
        <taxon>Basidiomycota</taxon>
        <taxon>Agaricomycotina</taxon>
        <taxon>Agaricomycetes</taxon>
        <taxon>Agaricomycetidae</taxon>
        <taxon>Agaricales</taxon>
        <taxon>Agaricineae</taxon>
        <taxon>Hymenogastraceae</taxon>
        <taxon>Gymnopilus</taxon>
    </lineage>
</organism>
<protein>
    <submittedName>
        <fullName evidence="2">Uncharacterized protein</fullName>
    </submittedName>
</protein>
<dbReference type="Proteomes" id="UP000284706">
    <property type="component" value="Unassembled WGS sequence"/>
</dbReference>